<dbReference type="GO" id="GO:0005634">
    <property type="term" value="C:nucleus"/>
    <property type="evidence" value="ECO:0007669"/>
    <property type="project" value="UniProtKB-SubCell"/>
</dbReference>
<accession>A0A225W3K3</accession>
<dbReference type="OrthoDB" id="122223at2759"/>
<dbReference type="InterPro" id="IPR045249">
    <property type="entry name" value="HARBI1-like"/>
</dbReference>
<proteinExistence type="inferred from homology"/>
<dbReference type="PANTHER" id="PTHR22930">
    <property type="match status" value="1"/>
</dbReference>
<protein>
    <recommendedName>
        <fullName evidence="8">DDE Tnp4 domain-containing protein</fullName>
    </recommendedName>
</protein>
<keyword evidence="6" id="KW-0378">Hydrolase</keyword>
<sequence>MPRLSAKQRDLRELRGILADRETAAIIRDVLSDADSDEEGLDEFWLFEHERVKVARFSGRPSSYMKRKNRWMKVLYNTDHTSDNEFLKSFRLYRPEFFRLVELLKDNSAFKAASGKPFRGGTHLHMLILLKFLGAYGNSNSAIGIGMILGLAGGSAYNYLCRAVAAVLKLEDTAITWPDEAERRCIAQRIQAKHGFVNCVGIVDGTLLPLAPKPRHNGEDYYSRKASYAVNALVTCDDGARVRSIVVGWPGSIHDNRVWINSPVALRPAGHFQCNERFRSSNIMIPAFKKPPKTELHPDNNYFNTRLAQVRIKSEHCIGLLKMRFQYLR</sequence>
<keyword evidence="7" id="KW-0539">Nucleus</keyword>
<evidence type="ECO:0000256" key="7">
    <source>
        <dbReference type="ARBA" id="ARBA00023242"/>
    </source>
</evidence>
<evidence type="ECO:0000313" key="10">
    <source>
        <dbReference type="Proteomes" id="UP000198211"/>
    </source>
</evidence>
<keyword evidence="10" id="KW-1185">Reference proteome</keyword>
<feature type="domain" description="DDE Tnp4" evidence="8">
    <location>
        <begin position="203"/>
        <end position="329"/>
    </location>
</feature>
<dbReference type="EMBL" id="NBNE01001875">
    <property type="protein sequence ID" value="OWZ12341.1"/>
    <property type="molecule type" value="Genomic_DNA"/>
</dbReference>
<dbReference type="STRING" id="4795.A0A225W3K3"/>
<comment type="caution">
    <text evidence="9">The sequence shown here is derived from an EMBL/GenBank/DDBJ whole genome shotgun (WGS) entry which is preliminary data.</text>
</comment>
<keyword evidence="4" id="KW-0540">Nuclease</keyword>
<dbReference type="AlphaFoldDB" id="A0A225W3K3"/>
<evidence type="ECO:0000256" key="3">
    <source>
        <dbReference type="ARBA" id="ARBA00006958"/>
    </source>
</evidence>
<dbReference type="InterPro" id="IPR027806">
    <property type="entry name" value="HARBI1_dom"/>
</dbReference>
<comment type="subcellular location">
    <subcellularLocation>
        <location evidence="2">Nucleus</location>
    </subcellularLocation>
</comment>
<evidence type="ECO:0000256" key="2">
    <source>
        <dbReference type="ARBA" id="ARBA00004123"/>
    </source>
</evidence>
<evidence type="ECO:0000259" key="8">
    <source>
        <dbReference type="Pfam" id="PF13359"/>
    </source>
</evidence>
<comment type="cofactor">
    <cofactor evidence="1">
        <name>a divalent metal cation</name>
        <dbReference type="ChEBI" id="CHEBI:60240"/>
    </cofactor>
</comment>
<reference evidence="10" key="1">
    <citation type="submission" date="2017-03" db="EMBL/GenBank/DDBJ databases">
        <title>Phytopthora megakarya and P. palmivora, two closely related causual agents of cacao black pod achieved similar genome size and gene model numbers by different mechanisms.</title>
        <authorList>
            <person name="Ali S."/>
            <person name="Shao J."/>
            <person name="Larry D.J."/>
            <person name="Kronmiller B."/>
            <person name="Shen D."/>
            <person name="Strem M.D."/>
            <person name="Melnick R.L."/>
            <person name="Guiltinan M.J."/>
            <person name="Tyler B.M."/>
            <person name="Meinhardt L.W."/>
            <person name="Bailey B.A."/>
        </authorList>
    </citation>
    <scope>NUCLEOTIDE SEQUENCE [LARGE SCALE GENOMIC DNA]</scope>
    <source>
        <strain evidence="10">zdho120</strain>
    </source>
</reference>
<dbReference type="GO" id="GO:0004518">
    <property type="term" value="F:nuclease activity"/>
    <property type="evidence" value="ECO:0007669"/>
    <property type="project" value="UniProtKB-KW"/>
</dbReference>
<name>A0A225W3K3_9STRA</name>
<comment type="similarity">
    <text evidence="3">Belongs to the HARBI1 family.</text>
</comment>
<gene>
    <name evidence="9" type="ORF">PHMEG_00014514</name>
</gene>
<evidence type="ECO:0000256" key="6">
    <source>
        <dbReference type="ARBA" id="ARBA00022801"/>
    </source>
</evidence>
<organism evidence="9 10">
    <name type="scientific">Phytophthora megakarya</name>
    <dbReference type="NCBI Taxonomy" id="4795"/>
    <lineage>
        <taxon>Eukaryota</taxon>
        <taxon>Sar</taxon>
        <taxon>Stramenopiles</taxon>
        <taxon>Oomycota</taxon>
        <taxon>Peronosporomycetes</taxon>
        <taxon>Peronosporales</taxon>
        <taxon>Peronosporaceae</taxon>
        <taxon>Phytophthora</taxon>
    </lineage>
</organism>
<dbReference type="Pfam" id="PF13359">
    <property type="entry name" value="DDE_Tnp_4"/>
    <property type="match status" value="1"/>
</dbReference>
<evidence type="ECO:0000256" key="4">
    <source>
        <dbReference type="ARBA" id="ARBA00022722"/>
    </source>
</evidence>
<dbReference type="GO" id="GO:0046872">
    <property type="term" value="F:metal ion binding"/>
    <property type="evidence" value="ECO:0007669"/>
    <property type="project" value="UniProtKB-KW"/>
</dbReference>
<evidence type="ECO:0000256" key="5">
    <source>
        <dbReference type="ARBA" id="ARBA00022723"/>
    </source>
</evidence>
<dbReference type="GO" id="GO:0016787">
    <property type="term" value="F:hydrolase activity"/>
    <property type="evidence" value="ECO:0007669"/>
    <property type="project" value="UniProtKB-KW"/>
</dbReference>
<keyword evidence="5" id="KW-0479">Metal-binding</keyword>
<dbReference type="Proteomes" id="UP000198211">
    <property type="component" value="Unassembled WGS sequence"/>
</dbReference>
<dbReference type="PANTHER" id="PTHR22930:SF85">
    <property type="entry name" value="GH03217P-RELATED"/>
    <property type="match status" value="1"/>
</dbReference>
<evidence type="ECO:0000256" key="1">
    <source>
        <dbReference type="ARBA" id="ARBA00001968"/>
    </source>
</evidence>
<evidence type="ECO:0000313" key="9">
    <source>
        <dbReference type="EMBL" id="OWZ12341.1"/>
    </source>
</evidence>